<comment type="caution">
    <text evidence="3">The sequence shown here is derived from an EMBL/GenBank/DDBJ whole genome shotgun (WGS) entry which is preliminary data.</text>
</comment>
<evidence type="ECO:0000256" key="2">
    <source>
        <dbReference type="SAM" id="MobiDB-lite"/>
    </source>
</evidence>
<proteinExistence type="predicted"/>
<dbReference type="EMBL" id="SNRW01006705">
    <property type="protein sequence ID" value="KAA6382579.1"/>
    <property type="molecule type" value="Genomic_DNA"/>
</dbReference>
<evidence type="ECO:0000313" key="4">
    <source>
        <dbReference type="Proteomes" id="UP000324800"/>
    </source>
</evidence>
<evidence type="ECO:0000313" key="3">
    <source>
        <dbReference type="EMBL" id="KAA6382579.1"/>
    </source>
</evidence>
<feature type="compositionally biased region" description="Basic and acidic residues" evidence="2">
    <location>
        <begin position="327"/>
        <end position="338"/>
    </location>
</feature>
<feature type="coiled-coil region" evidence="1">
    <location>
        <begin position="31"/>
        <end position="58"/>
    </location>
</feature>
<organism evidence="3 4">
    <name type="scientific">Streblomastix strix</name>
    <dbReference type="NCBI Taxonomy" id="222440"/>
    <lineage>
        <taxon>Eukaryota</taxon>
        <taxon>Metamonada</taxon>
        <taxon>Preaxostyla</taxon>
        <taxon>Oxymonadida</taxon>
        <taxon>Streblomastigidae</taxon>
        <taxon>Streblomastix</taxon>
    </lineage>
</organism>
<reference evidence="3 4" key="1">
    <citation type="submission" date="2019-03" db="EMBL/GenBank/DDBJ databases">
        <title>Single cell metagenomics reveals metabolic interactions within the superorganism composed of flagellate Streblomastix strix and complex community of Bacteroidetes bacteria on its surface.</title>
        <authorList>
            <person name="Treitli S.C."/>
            <person name="Kolisko M."/>
            <person name="Husnik F."/>
            <person name="Keeling P."/>
            <person name="Hampl V."/>
        </authorList>
    </citation>
    <scope>NUCLEOTIDE SEQUENCE [LARGE SCALE GENOMIC DNA]</scope>
    <source>
        <strain evidence="3">ST1C</strain>
    </source>
</reference>
<gene>
    <name evidence="3" type="ORF">EZS28_021891</name>
</gene>
<feature type="compositionally biased region" description="Low complexity" evidence="2">
    <location>
        <begin position="314"/>
        <end position="326"/>
    </location>
</feature>
<sequence length="352" mass="41434">MEMINILENMRVAMKELDQLKIHFQDVYEQLLKSQSRNDQMQIQVDQLQKQLIEHNDREKKSNFQQPPSKEIKTYEHVPSGQQLQSFGNIRSIDMYDQNTTYDSSKKNGQSDRTIEMRHKPNEIRRSPETQHQPEIKHLSETRNSLSHYQHNTSQPIISITPSVPSPPRLNKSLFSSNSQKKHSPEINERRMPQIEESKVSRKQSEPEDDYANVLLSRLRSSLPLRSYQNFLQVVRSFQKGEIQRNQAAQECRNIVKNAWDTSESVERNNNNDSFIRSQRESPVIEVVRRKDYDHHQHYNYPRSRNDRGSEIGSKSSYDYISPHSSSYERSHSRDGDVMRNMQSVLDMAYAQ</sequence>
<name>A0A5J4VJM1_9EUKA</name>
<dbReference type="AlphaFoldDB" id="A0A5J4VJM1"/>
<feature type="compositionally biased region" description="Basic and acidic residues" evidence="2">
    <location>
        <begin position="183"/>
        <end position="206"/>
    </location>
</feature>
<accession>A0A5J4VJM1</accession>
<feature type="compositionally biased region" description="Basic and acidic residues" evidence="2">
    <location>
        <begin position="104"/>
        <end position="135"/>
    </location>
</feature>
<protein>
    <submittedName>
        <fullName evidence="3">Uncharacterized protein</fullName>
    </submittedName>
</protein>
<dbReference type="Proteomes" id="UP000324800">
    <property type="component" value="Unassembled WGS sequence"/>
</dbReference>
<feature type="region of interest" description="Disordered" evidence="2">
    <location>
        <begin position="149"/>
        <end position="209"/>
    </location>
</feature>
<keyword evidence="1" id="KW-0175">Coiled coil</keyword>
<evidence type="ECO:0000256" key="1">
    <source>
        <dbReference type="SAM" id="Coils"/>
    </source>
</evidence>
<feature type="region of interest" description="Disordered" evidence="2">
    <location>
        <begin position="99"/>
        <end position="135"/>
    </location>
</feature>
<feature type="region of interest" description="Disordered" evidence="2">
    <location>
        <begin position="290"/>
        <end position="338"/>
    </location>
</feature>